<protein>
    <submittedName>
        <fullName evidence="2">Uncharacterized protein</fullName>
    </submittedName>
</protein>
<proteinExistence type="predicted"/>
<dbReference type="AlphaFoldDB" id="A0A137NVK5"/>
<evidence type="ECO:0000313" key="2">
    <source>
        <dbReference type="EMBL" id="KXN66796.1"/>
    </source>
</evidence>
<feature type="compositionally biased region" description="Basic and acidic residues" evidence="1">
    <location>
        <begin position="185"/>
        <end position="201"/>
    </location>
</feature>
<sequence>MSHLSDSNNPKALEDESKLYSFSPALPLDARVALAKNPDNKSVIPQIDESGTIQQPKLTKVIEVSPNFTTTLLNLDLDKPGGDPHKLKSQALTQNLSTITEATPSQEQVASEVKSALQNESQENSSPNSEQSGEFIMVSPKQEEKHINPSLAQTASQASVGTLRQPRRLNSFDGEPTSITTESPHLSEKQIKHGPKVEEPVKGVTKQLCKQSPILPQSFSGSPTLATIQNPSFEMNSNFADEHREEYKETSNEPFKISEKL</sequence>
<gene>
    <name evidence="2" type="ORF">CONCODRAFT_11284</name>
</gene>
<feature type="region of interest" description="Disordered" evidence="1">
    <location>
        <begin position="242"/>
        <end position="261"/>
    </location>
</feature>
<feature type="compositionally biased region" description="Low complexity" evidence="1">
    <location>
        <begin position="118"/>
        <end position="132"/>
    </location>
</feature>
<feature type="region of interest" description="Disordered" evidence="1">
    <location>
        <begin position="102"/>
        <end position="133"/>
    </location>
</feature>
<organism evidence="2 3">
    <name type="scientific">Conidiobolus coronatus (strain ATCC 28846 / CBS 209.66 / NRRL 28638)</name>
    <name type="common">Delacroixia coronata</name>
    <dbReference type="NCBI Taxonomy" id="796925"/>
    <lineage>
        <taxon>Eukaryota</taxon>
        <taxon>Fungi</taxon>
        <taxon>Fungi incertae sedis</taxon>
        <taxon>Zoopagomycota</taxon>
        <taxon>Entomophthoromycotina</taxon>
        <taxon>Entomophthoromycetes</taxon>
        <taxon>Entomophthorales</taxon>
        <taxon>Ancylistaceae</taxon>
        <taxon>Conidiobolus</taxon>
    </lineage>
</organism>
<evidence type="ECO:0000256" key="1">
    <source>
        <dbReference type="SAM" id="MobiDB-lite"/>
    </source>
</evidence>
<name>A0A137NVK5_CONC2</name>
<evidence type="ECO:0000313" key="3">
    <source>
        <dbReference type="Proteomes" id="UP000070444"/>
    </source>
</evidence>
<dbReference type="EMBL" id="KQ964689">
    <property type="protein sequence ID" value="KXN66796.1"/>
    <property type="molecule type" value="Genomic_DNA"/>
</dbReference>
<keyword evidence="3" id="KW-1185">Reference proteome</keyword>
<reference evidence="2 3" key="1">
    <citation type="journal article" date="2015" name="Genome Biol. Evol.">
        <title>Phylogenomic analyses indicate that early fungi evolved digesting cell walls of algal ancestors of land plants.</title>
        <authorList>
            <person name="Chang Y."/>
            <person name="Wang S."/>
            <person name="Sekimoto S."/>
            <person name="Aerts A.L."/>
            <person name="Choi C."/>
            <person name="Clum A."/>
            <person name="LaButti K.M."/>
            <person name="Lindquist E.A."/>
            <person name="Yee Ngan C."/>
            <person name="Ohm R.A."/>
            <person name="Salamov A.A."/>
            <person name="Grigoriev I.V."/>
            <person name="Spatafora J.W."/>
            <person name="Berbee M.L."/>
        </authorList>
    </citation>
    <scope>NUCLEOTIDE SEQUENCE [LARGE SCALE GENOMIC DNA]</scope>
    <source>
        <strain evidence="2 3">NRRL 28638</strain>
    </source>
</reference>
<feature type="region of interest" description="Disordered" evidence="1">
    <location>
        <begin position="167"/>
        <end position="202"/>
    </location>
</feature>
<accession>A0A137NVK5</accession>
<dbReference type="Proteomes" id="UP000070444">
    <property type="component" value="Unassembled WGS sequence"/>
</dbReference>